<feature type="region of interest" description="Disordered" evidence="5">
    <location>
        <begin position="119"/>
        <end position="202"/>
    </location>
</feature>
<evidence type="ECO:0000256" key="1">
    <source>
        <dbReference type="ARBA" id="ARBA00022833"/>
    </source>
</evidence>
<proteinExistence type="predicted"/>
<keyword evidence="1" id="KW-0862">Zinc</keyword>
<accession>A0AA43QMZ0</accession>
<keyword evidence="4" id="KW-0804">Transcription</keyword>
<evidence type="ECO:0000256" key="4">
    <source>
        <dbReference type="ARBA" id="ARBA00023163"/>
    </source>
</evidence>
<dbReference type="InterPro" id="IPR052073">
    <property type="entry name" value="Amide_Lactam_Regulators"/>
</dbReference>
<evidence type="ECO:0000256" key="3">
    <source>
        <dbReference type="ARBA" id="ARBA00023125"/>
    </source>
</evidence>
<comment type="caution">
    <text evidence="6">The sequence shown here is derived from an EMBL/GenBank/DDBJ whole genome shotgun (WGS) entry which is preliminary data.</text>
</comment>
<dbReference type="PANTHER" id="PTHR47171:SF3">
    <property type="entry name" value="FARA-RELATED"/>
    <property type="match status" value="1"/>
</dbReference>
<feature type="compositionally biased region" description="Low complexity" evidence="5">
    <location>
        <begin position="188"/>
        <end position="200"/>
    </location>
</feature>
<feature type="compositionally biased region" description="Polar residues" evidence="5">
    <location>
        <begin position="174"/>
        <end position="185"/>
    </location>
</feature>
<gene>
    <name evidence="6" type="primary">CTF1_2</name>
    <name evidence="6" type="ORF">OHK93_008088</name>
</gene>
<keyword evidence="7" id="KW-1185">Reference proteome</keyword>
<organism evidence="6 7">
    <name type="scientific">Ramalina farinacea</name>
    <dbReference type="NCBI Taxonomy" id="258253"/>
    <lineage>
        <taxon>Eukaryota</taxon>
        <taxon>Fungi</taxon>
        <taxon>Dikarya</taxon>
        <taxon>Ascomycota</taxon>
        <taxon>Pezizomycotina</taxon>
        <taxon>Lecanoromycetes</taxon>
        <taxon>OSLEUM clade</taxon>
        <taxon>Lecanoromycetidae</taxon>
        <taxon>Lecanorales</taxon>
        <taxon>Lecanorineae</taxon>
        <taxon>Ramalinaceae</taxon>
        <taxon>Ramalina</taxon>
    </lineage>
</organism>
<sequence>MPPATSDGNGQDNGYPTDAAYPSRNIAFQAAGMITSIIEHLQVSDELKFTPAFILFSALIMHVYQMRSSVPSVVTATQERLQVCMNALKEVSKVWLVAKMVHTLFESILGNKTLEDKLQKAAGRRHKKPRVENRPMKDKEDVAGNQQRRKYSDMEVALPNGPPVPQVSYERSRPQTPAVTPQRDTGQPGASSMAPMAAPPTTDGIRPSQPDAFMGSSRNPTRPPTPFNGTYSIPATPPDLYLVTRDSPHISQQMWENFQPGYLFPENSNISMPQYSNDQPLDPQLQMQPSSLLQPPMQAHQQLSRGSVGIQGGMQPGWQDTFPGGQSPEDQWNQSNRDQGAVAPTTLNVDDWYQFFGINGNMGEMHPEM</sequence>
<protein>
    <submittedName>
        <fullName evidence="6">Transcriptional activator of fatty acid utilization</fullName>
    </submittedName>
</protein>
<dbReference type="GO" id="GO:0003677">
    <property type="term" value="F:DNA binding"/>
    <property type="evidence" value="ECO:0007669"/>
    <property type="project" value="UniProtKB-KW"/>
</dbReference>
<keyword evidence="3" id="KW-0238">DNA-binding</keyword>
<evidence type="ECO:0000313" key="6">
    <source>
        <dbReference type="EMBL" id="MDI1488812.1"/>
    </source>
</evidence>
<feature type="region of interest" description="Disordered" evidence="5">
    <location>
        <begin position="319"/>
        <end position="338"/>
    </location>
</feature>
<dbReference type="AlphaFoldDB" id="A0AA43QMZ0"/>
<evidence type="ECO:0000256" key="2">
    <source>
        <dbReference type="ARBA" id="ARBA00023015"/>
    </source>
</evidence>
<evidence type="ECO:0000313" key="7">
    <source>
        <dbReference type="Proteomes" id="UP001161017"/>
    </source>
</evidence>
<dbReference type="Proteomes" id="UP001161017">
    <property type="component" value="Unassembled WGS sequence"/>
</dbReference>
<feature type="compositionally biased region" description="Basic and acidic residues" evidence="5">
    <location>
        <begin position="130"/>
        <end position="142"/>
    </location>
</feature>
<dbReference type="EMBL" id="JAPUFD010000008">
    <property type="protein sequence ID" value="MDI1488812.1"/>
    <property type="molecule type" value="Genomic_DNA"/>
</dbReference>
<evidence type="ECO:0000256" key="5">
    <source>
        <dbReference type="SAM" id="MobiDB-lite"/>
    </source>
</evidence>
<keyword evidence="2" id="KW-0805">Transcription regulation</keyword>
<feature type="compositionally biased region" description="Polar residues" evidence="5">
    <location>
        <begin position="328"/>
        <end position="338"/>
    </location>
</feature>
<reference evidence="6" key="1">
    <citation type="journal article" date="2023" name="Genome Biol. Evol.">
        <title>First Whole Genome Sequence and Flow Cytometry Genome Size Data for the Lichen-Forming Fungus Ramalina farinacea (Ascomycota).</title>
        <authorList>
            <person name="Llewellyn T."/>
            <person name="Mian S."/>
            <person name="Hill R."/>
            <person name="Leitch I.J."/>
            <person name="Gaya E."/>
        </authorList>
    </citation>
    <scope>NUCLEOTIDE SEQUENCE</scope>
    <source>
        <strain evidence="6">LIQ254RAFAR</strain>
    </source>
</reference>
<dbReference type="PANTHER" id="PTHR47171">
    <property type="entry name" value="FARA-RELATED"/>
    <property type="match status" value="1"/>
</dbReference>
<name>A0AA43QMZ0_9LECA</name>